<evidence type="ECO:0000256" key="1">
    <source>
        <dbReference type="SAM" id="MobiDB-lite"/>
    </source>
</evidence>
<evidence type="ECO:0000313" key="2">
    <source>
        <dbReference type="EMBL" id="KNE68302.1"/>
    </source>
</evidence>
<feature type="region of interest" description="Disordered" evidence="1">
    <location>
        <begin position="210"/>
        <end position="242"/>
    </location>
</feature>
<feature type="region of interest" description="Disordered" evidence="1">
    <location>
        <begin position="1"/>
        <end position="90"/>
    </location>
</feature>
<dbReference type="EMBL" id="GG745356">
    <property type="protein sequence ID" value="KNE68302.1"/>
    <property type="molecule type" value="Genomic_DNA"/>
</dbReference>
<sequence>MARPLPTAVAQPPWAATTTMSTSPAIATPMMMHAPASRLRRASNPPVSSPLSPHGTPPSPASTPSATRRARTSTVLGPGSDPPPPLPTTRPVRIRIHAAASGALALAAVDPSAPRDQVAGVAVATCRALDADTAGTDSDFTTAAGGPLVRSGSISGSGSAKPGALVLLPDGSELDAAAWTAYLHEWHANPGMPDLPLLVFAWPVPPAARTSPAASTTYPSPAAASTTPPAPPSASASMSSSTLLPDQLDPIAAAGPWAQLRVQERAAVALSAHLDPLLSAVRDAMDRVRTTSDAVTASVAHVRQDLDLWSRLAVGEGRTVLDDAEEKVAVGEVRPGQVLAGLVGVQDHIRNYASQLDSLLHPIRDTLTAPPPLTTRASLRSNPATSLADIHAAVSTNRALITHFVDSVLARTRTRTSWTDPLRRLTDLVTLADGERAKLDVVADRWRTRHVPASAALVVERARREAWRGVVARVDRVLGDSGEGGQGGDEAGRIVDAWTTVLDSDSAGGDAAKPIRAVLAASAVALAKVAEEVVAAVDPWRVRLATSTRVARTDGDQELDPAVVRLLEQMEALVFVETGVRGPPRGQGTVESVNAWQRRVNALSGMVGLGMGAGLGNT</sequence>
<accession>A0A0L0T0M1</accession>
<evidence type="ECO:0000313" key="3">
    <source>
        <dbReference type="Proteomes" id="UP000054350"/>
    </source>
</evidence>
<reference evidence="3" key="2">
    <citation type="submission" date="2009-11" db="EMBL/GenBank/DDBJ databases">
        <title>The Genome Sequence of Allomyces macrogynus strain ATCC 38327.</title>
        <authorList>
            <consortium name="The Broad Institute Genome Sequencing Platform"/>
            <person name="Russ C."/>
            <person name="Cuomo C."/>
            <person name="Shea T."/>
            <person name="Young S.K."/>
            <person name="Zeng Q."/>
            <person name="Koehrsen M."/>
            <person name="Haas B."/>
            <person name="Borodovsky M."/>
            <person name="Guigo R."/>
            <person name="Alvarado L."/>
            <person name="Berlin A."/>
            <person name="Borenstein D."/>
            <person name="Chen Z."/>
            <person name="Engels R."/>
            <person name="Freedman E."/>
            <person name="Gellesch M."/>
            <person name="Goldberg J."/>
            <person name="Griggs A."/>
            <person name="Gujja S."/>
            <person name="Heiman D."/>
            <person name="Hepburn T."/>
            <person name="Howarth C."/>
            <person name="Jen D."/>
            <person name="Larson L."/>
            <person name="Lewis B."/>
            <person name="Mehta T."/>
            <person name="Park D."/>
            <person name="Pearson M."/>
            <person name="Roberts A."/>
            <person name="Saif S."/>
            <person name="Shenoy N."/>
            <person name="Sisk P."/>
            <person name="Stolte C."/>
            <person name="Sykes S."/>
            <person name="Walk T."/>
            <person name="White J."/>
            <person name="Yandava C."/>
            <person name="Burger G."/>
            <person name="Gray M.W."/>
            <person name="Holland P.W.H."/>
            <person name="King N."/>
            <person name="Lang F.B.F."/>
            <person name="Roger A.J."/>
            <person name="Ruiz-Trillo I."/>
            <person name="Lander E."/>
            <person name="Nusbaum C."/>
        </authorList>
    </citation>
    <scope>NUCLEOTIDE SEQUENCE [LARGE SCALE GENOMIC DNA]</scope>
    <source>
        <strain evidence="3">ATCC 38327</strain>
    </source>
</reference>
<gene>
    <name evidence="2" type="ORF">AMAG_12970</name>
</gene>
<dbReference type="OrthoDB" id="5590000at2759"/>
<proteinExistence type="predicted"/>
<feature type="compositionally biased region" description="Low complexity" evidence="1">
    <location>
        <begin position="62"/>
        <end position="79"/>
    </location>
</feature>
<name>A0A0L0T0M1_ALLM3</name>
<organism evidence="2 3">
    <name type="scientific">Allomyces macrogynus (strain ATCC 38327)</name>
    <name type="common">Allomyces javanicus var. macrogynus</name>
    <dbReference type="NCBI Taxonomy" id="578462"/>
    <lineage>
        <taxon>Eukaryota</taxon>
        <taxon>Fungi</taxon>
        <taxon>Fungi incertae sedis</taxon>
        <taxon>Blastocladiomycota</taxon>
        <taxon>Blastocladiomycetes</taxon>
        <taxon>Blastocladiales</taxon>
        <taxon>Blastocladiaceae</taxon>
        <taxon>Allomyces</taxon>
    </lineage>
</organism>
<keyword evidence="3" id="KW-1185">Reference proteome</keyword>
<dbReference type="AlphaFoldDB" id="A0A0L0T0M1"/>
<protein>
    <submittedName>
        <fullName evidence="2">Uncharacterized protein</fullName>
    </submittedName>
</protein>
<dbReference type="Proteomes" id="UP000054350">
    <property type="component" value="Unassembled WGS sequence"/>
</dbReference>
<reference evidence="2 3" key="1">
    <citation type="submission" date="2009-11" db="EMBL/GenBank/DDBJ databases">
        <title>Annotation of Allomyces macrogynus ATCC 38327.</title>
        <authorList>
            <consortium name="The Broad Institute Genome Sequencing Platform"/>
            <person name="Russ C."/>
            <person name="Cuomo C."/>
            <person name="Burger G."/>
            <person name="Gray M.W."/>
            <person name="Holland P.W.H."/>
            <person name="King N."/>
            <person name="Lang F.B.F."/>
            <person name="Roger A.J."/>
            <person name="Ruiz-Trillo I."/>
            <person name="Young S.K."/>
            <person name="Zeng Q."/>
            <person name="Gargeya S."/>
            <person name="Fitzgerald M."/>
            <person name="Haas B."/>
            <person name="Abouelleil A."/>
            <person name="Alvarado L."/>
            <person name="Arachchi H.M."/>
            <person name="Berlin A."/>
            <person name="Chapman S.B."/>
            <person name="Gearin G."/>
            <person name="Goldberg J."/>
            <person name="Griggs A."/>
            <person name="Gujja S."/>
            <person name="Hansen M."/>
            <person name="Heiman D."/>
            <person name="Howarth C."/>
            <person name="Larimer J."/>
            <person name="Lui A."/>
            <person name="MacDonald P.J.P."/>
            <person name="McCowen C."/>
            <person name="Montmayeur A."/>
            <person name="Murphy C."/>
            <person name="Neiman D."/>
            <person name="Pearson M."/>
            <person name="Priest M."/>
            <person name="Roberts A."/>
            <person name="Saif S."/>
            <person name="Shea T."/>
            <person name="Sisk P."/>
            <person name="Stolte C."/>
            <person name="Sykes S."/>
            <person name="Wortman J."/>
            <person name="Nusbaum C."/>
            <person name="Birren B."/>
        </authorList>
    </citation>
    <scope>NUCLEOTIDE SEQUENCE [LARGE SCALE GENOMIC DNA]</scope>
    <source>
        <strain evidence="2 3">ATCC 38327</strain>
    </source>
</reference>
<feature type="compositionally biased region" description="Polar residues" evidence="1">
    <location>
        <begin position="16"/>
        <end position="25"/>
    </location>
</feature>
<dbReference type="VEuPathDB" id="FungiDB:AMAG_12970"/>